<evidence type="ECO:0000313" key="3">
    <source>
        <dbReference type="EMBL" id="CAD9665104.1"/>
    </source>
</evidence>
<organism evidence="3">
    <name type="scientific">Mucochytrium quahogii</name>
    <dbReference type="NCBI Taxonomy" id="96639"/>
    <lineage>
        <taxon>Eukaryota</taxon>
        <taxon>Sar</taxon>
        <taxon>Stramenopiles</taxon>
        <taxon>Bigyra</taxon>
        <taxon>Labyrinthulomycetes</taxon>
        <taxon>Thraustochytrida</taxon>
        <taxon>Thraustochytriidae</taxon>
        <taxon>Mucochytrium</taxon>
    </lineage>
</organism>
<evidence type="ECO:0000256" key="1">
    <source>
        <dbReference type="SAM" id="Coils"/>
    </source>
</evidence>
<feature type="region of interest" description="Disordered" evidence="2">
    <location>
        <begin position="1"/>
        <end position="27"/>
    </location>
</feature>
<dbReference type="AlphaFoldDB" id="A0A7S2RA21"/>
<evidence type="ECO:0000256" key="2">
    <source>
        <dbReference type="SAM" id="MobiDB-lite"/>
    </source>
</evidence>
<gene>
    <name evidence="3" type="ORF">QSP1433_LOCUS1244</name>
</gene>
<proteinExistence type="predicted"/>
<protein>
    <submittedName>
        <fullName evidence="3">Uncharacterized protein</fullName>
    </submittedName>
</protein>
<dbReference type="EMBL" id="HBHK01002108">
    <property type="protein sequence ID" value="CAD9665104.1"/>
    <property type="molecule type" value="Transcribed_RNA"/>
</dbReference>
<reference evidence="3" key="1">
    <citation type="submission" date="2021-01" db="EMBL/GenBank/DDBJ databases">
        <authorList>
            <person name="Corre E."/>
            <person name="Pelletier E."/>
            <person name="Niang G."/>
            <person name="Scheremetjew M."/>
            <person name="Finn R."/>
            <person name="Kale V."/>
            <person name="Holt S."/>
            <person name="Cochrane G."/>
            <person name="Meng A."/>
            <person name="Brown T."/>
            <person name="Cohen L."/>
        </authorList>
    </citation>
    <scope>NUCLEOTIDE SEQUENCE</scope>
    <source>
        <strain evidence="3">NY070348D</strain>
    </source>
</reference>
<sequence>MAGRLPALAMRRMKKRRKKKKQKKKKNFVVVSKVGKDGAPRKLIALPKQDGNNIAQGILGNVYSESVVKEPEAKGHAPVVDEEKKKIEIEQQKTTIQPAVKVKKRTPVTIPIEPRLGDRSRIELQRPQTSEEWQKNKRKLVRSLTQLRIKENAIERLQQKQLLQAQKKQEEELAAKKMQLKQEILNRGSQQWKLQRKKHKIQLEKLRLTKLELEKKAEQDKLLKREEALKRKESLRKWRQEYEAKKLEKYDDVVLPESYESLDATNCPLLFNTDILKKVTGIT</sequence>
<accession>A0A7S2RA21</accession>
<feature type="coiled-coil region" evidence="1">
    <location>
        <begin position="140"/>
        <end position="245"/>
    </location>
</feature>
<keyword evidence="1" id="KW-0175">Coiled coil</keyword>
<feature type="compositionally biased region" description="Basic residues" evidence="2">
    <location>
        <begin position="11"/>
        <end position="27"/>
    </location>
</feature>
<name>A0A7S2RA21_9STRA</name>